<evidence type="ECO:0000259" key="2">
    <source>
        <dbReference type="Pfam" id="PF00144"/>
    </source>
</evidence>
<dbReference type="EMBL" id="CP000473">
    <property type="protein sequence ID" value="ABJ85807.1"/>
    <property type="molecule type" value="Genomic_DNA"/>
</dbReference>
<dbReference type="OrthoDB" id="9770183at2"/>
<protein>
    <submittedName>
        <fullName evidence="3">Beta-lactamase</fullName>
    </submittedName>
</protein>
<dbReference type="STRING" id="234267.Acid_4848"/>
<dbReference type="HOGENOM" id="CLU_020027_11_2_0"/>
<dbReference type="FunCoup" id="Q01X08">
    <property type="interactions" value="129"/>
</dbReference>
<dbReference type="SUPFAM" id="SSF56601">
    <property type="entry name" value="beta-lactamase/transpeptidase-like"/>
    <property type="match status" value="1"/>
</dbReference>
<dbReference type="Pfam" id="PF00144">
    <property type="entry name" value="Beta-lactamase"/>
    <property type="match status" value="1"/>
</dbReference>
<dbReference type="InParanoid" id="Q01X08"/>
<dbReference type="InterPro" id="IPR012338">
    <property type="entry name" value="Beta-lactam/transpept-like"/>
</dbReference>
<dbReference type="PANTHER" id="PTHR43283">
    <property type="entry name" value="BETA-LACTAMASE-RELATED"/>
    <property type="match status" value="1"/>
</dbReference>
<sequence length="390" mass="42260" precursor="true">MRITSAVLGLLAAHTILCAQQPDPFAAIAPRMQQFVDKGEASGIVTLIATRDRILHIGAVGKNDMSGARKLRTDDIFWIASMSKPLTAVCIAILADDGKLSFDDTLAKHLPEFAGIMVNQNGRSVQPSRPITLRDVLTHTSGLGEMTNREPHLTLAQTSRNLSQQALSFQPGSRWSYSTAGIDVLGRVVEVAGGMPFDQFLQKRVLDPLGMKDTSFWVAPEKQSRLAHSYRWNAHAGRLAETTIPYLYNTPVKDRARPPLGGAGLFSTAGDIARFYQMMLGGGALNGKRILKPATVVEMTRKQTGDLTARPGMPWGLGFCVVEDPSKIPGNNALSPGSFGHGGAFSTQSWADPTRNLIWVLMFQRDGKGNPDNSDVRIAFHEGAANGLEK</sequence>
<feature type="signal peptide" evidence="1">
    <location>
        <begin position="1"/>
        <end position="19"/>
    </location>
</feature>
<evidence type="ECO:0000256" key="1">
    <source>
        <dbReference type="SAM" id="SignalP"/>
    </source>
</evidence>
<feature type="chain" id="PRO_5004162824" evidence="1">
    <location>
        <begin position="20"/>
        <end position="390"/>
    </location>
</feature>
<dbReference type="AlphaFoldDB" id="Q01X08"/>
<dbReference type="PANTHER" id="PTHR43283:SF3">
    <property type="entry name" value="BETA-LACTAMASE FAMILY PROTEIN (AFU_ORTHOLOGUE AFUA_5G07500)"/>
    <property type="match status" value="1"/>
</dbReference>
<organism evidence="3">
    <name type="scientific">Solibacter usitatus (strain Ellin6076)</name>
    <dbReference type="NCBI Taxonomy" id="234267"/>
    <lineage>
        <taxon>Bacteria</taxon>
        <taxon>Pseudomonadati</taxon>
        <taxon>Acidobacteriota</taxon>
        <taxon>Terriglobia</taxon>
        <taxon>Bryobacterales</taxon>
        <taxon>Solibacteraceae</taxon>
        <taxon>Candidatus Solibacter</taxon>
    </lineage>
</organism>
<dbReference type="eggNOG" id="COG1680">
    <property type="taxonomic scope" value="Bacteria"/>
</dbReference>
<name>Q01X08_SOLUE</name>
<dbReference type="MEROPS" id="S12.950"/>
<gene>
    <name evidence="3" type="ordered locus">Acid_4848</name>
</gene>
<dbReference type="InterPro" id="IPR050789">
    <property type="entry name" value="Diverse_Enzym_Activities"/>
</dbReference>
<dbReference type="InterPro" id="IPR001466">
    <property type="entry name" value="Beta-lactam-related"/>
</dbReference>
<dbReference type="KEGG" id="sus:Acid_4848"/>
<accession>Q01X08</accession>
<evidence type="ECO:0000313" key="3">
    <source>
        <dbReference type="EMBL" id="ABJ85807.1"/>
    </source>
</evidence>
<keyword evidence="1" id="KW-0732">Signal</keyword>
<dbReference type="Gene3D" id="3.40.710.10">
    <property type="entry name" value="DD-peptidase/beta-lactamase superfamily"/>
    <property type="match status" value="1"/>
</dbReference>
<feature type="domain" description="Beta-lactamase-related" evidence="2">
    <location>
        <begin position="32"/>
        <end position="375"/>
    </location>
</feature>
<reference evidence="3" key="1">
    <citation type="submission" date="2006-10" db="EMBL/GenBank/DDBJ databases">
        <title>Complete sequence of Solibacter usitatus Ellin6076.</title>
        <authorList>
            <consortium name="US DOE Joint Genome Institute"/>
            <person name="Copeland A."/>
            <person name="Lucas S."/>
            <person name="Lapidus A."/>
            <person name="Barry K."/>
            <person name="Detter J.C."/>
            <person name="Glavina del Rio T."/>
            <person name="Hammon N."/>
            <person name="Israni S."/>
            <person name="Dalin E."/>
            <person name="Tice H."/>
            <person name="Pitluck S."/>
            <person name="Thompson L.S."/>
            <person name="Brettin T."/>
            <person name="Bruce D."/>
            <person name="Han C."/>
            <person name="Tapia R."/>
            <person name="Gilna P."/>
            <person name="Schmutz J."/>
            <person name="Larimer F."/>
            <person name="Land M."/>
            <person name="Hauser L."/>
            <person name="Kyrpides N."/>
            <person name="Mikhailova N."/>
            <person name="Janssen P.H."/>
            <person name="Kuske C.R."/>
            <person name="Richardson P."/>
        </authorList>
    </citation>
    <scope>NUCLEOTIDE SEQUENCE</scope>
    <source>
        <strain evidence="3">Ellin6076</strain>
    </source>
</reference>
<proteinExistence type="predicted"/>